<dbReference type="EMBL" id="JBHILM010000053">
    <property type="protein sequence ID" value="MFB5684994.1"/>
    <property type="molecule type" value="Genomic_DNA"/>
</dbReference>
<evidence type="ECO:0000313" key="2">
    <source>
        <dbReference type="Proteomes" id="UP001580407"/>
    </source>
</evidence>
<comment type="caution">
    <text evidence="1">The sequence shown here is derived from an EMBL/GenBank/DDBJ whole genome shotgun (WGS) entry which is preliminary data.</text>
</comment>
<evidence type="ECO:0000313" key="1">
    <source>
        <dbReference type="EMBL" id="MFB5684994.1"/>
    </source>
</evidence>
<organism evidence="1 2">
    <name type="scientific">Paenibacillus terreus</name>
    <dbReference type="NCBI Taxonomy" id="1387834"/>
    <lineage>
        <taxon>Bacteria</taxon>
        <taxon>Bacillati</taxon>
        <taxon>Bacillota</taxon>
        <taxon>Bacilli</taxon>
        <taxon>Bacillales</taxon>
        <taxon>Paenibacillaceae</taxon>
        <taxon>Paenibacillus</taxon>
    </lineage>
</organism>
<name>A0ABV5BHU8_9BACL</name>
<proteinExistence type="predicted"/>
<evidence type="ECO:0008006" key="3">
    <source>
        <dbReference type="Google" id="ProtNLM"/>
    </source>
</evidence>
<sequence length="158" mass="18730">MKFHSTMEHRTDAAKLRARKEHHLTITYRYHKLSQYHMKLAMIFYDHSLPRSSLILCDWALTAMLNALYIKKNNMLAPKRFFPMEDLLHLLHSETSPALDVVIFIGTIQYLASDMEREQVSKMKKKNVNRLLRRTDEILYLLSTKITDDPSKLYQSIF</sequence>
<reference evidence="1 2" key="1">
    <citation type="submission" date="2024-09" db="EMBL/GenBank/DDBJ databases">
        <authorList>
            <person name="Ruan L."/>
        </authorList>
    </citation>
    <scope>NUCLEOTIDE SEQUENCE [LARGE SCALE GENOMIC DNA]</scope>
    <source>
        <strain evidence="1 2">D33</strain>
    </source>
</reference>
<protein>
    <recommendedName>
        <fullName evidence="3">HEPN domain-containing protein</fullName>
    </recommendedName>
</protein>
<keyword evidence="2" id="KW-1185">Reference proteome</keyword>
<dbReference type="Proteomes" id="UP001580407">
    <property type="component" value="Unassembled WGS sequence"/>
</dbReference>
<gene>
    <name evidence="1" type="ORF">ACE3NQ_29205</name>
</gene>
<accession>A0ABV5BHU8</accession>